<dbReference type="OrthoDB" id="2690723at2759"/>
<feature type="region of interest" description="Disordered" evidence="1">
    <location>
        <begin position="1"/>
        <end position="99"/>
    </location>
</feature>
<proteinExistence type="predicted"/>
<protein>
    <submittedName>
        <fullName evidence="2">Uncharacterized protein</fullName>
    </submittedName>
</protein>
<accession>A0A2R6NXB1</accession>
<dbReference type="Proteomes" id="UP000186601">
    <property type="component" value="Unassembled WGS sequence"/>
</dbReference>
<gene>
    <name evidence="2" type="ORF">PHLCEN_2v7163</name>
</gene>
<reference evidence="2 3" key="1">
    <citation type="submission" date="2018-02" db="EMBL/GenBank/DDBJ databases">
        <title>Genome sequence of the basidiomycete white-rot fungus Phlebia centrifuga.</title>
        <authorList>
            <person name="Granchi Z."/>
            <person name="Peng M."/>
            <person name="de Vries R.P."/>
            <person name="Hilden K."/>
            <person name="Makela M.R."/>
            <person name="Grigoriev I."/>
            <person name="Riley R."/>
        </authorList>
    </citation>
    <scope>NUCLEOTIDE SEQUENCE [LARGE SCALE GENOMIC DNA]</scope>
    <source>
        <strain evidence="2 3">FBCC195</strain>
    </source>
</reference>
<evidence type="ECO:0000313" key="2">
    <source>
        <dbReference type="EMBL" id="PSR79077.1"/>
    </source>
</evidence>
<name>A0A2R6NXB1_9APHY</name>
<dbReference type="AlphaFoldDB" id="A0A2R6NXB1"/>
<feature type="compositionally biased region" description="Basic residues" evidence="1">
    <location>
        <begin position="82"/>
        <end position="99"/>
    </location>
</feature>
<evidence type="ECO:0000256" key="1">
    <source>
        <dbReference type="SAM" id="MobiDB-lite"/>
    </source>
</evidence>
<evidence type="ECO:0000313" key="3">
    <source>
        <dbReference type="Proteomes" id="UP000186601"/>
    </source>
</evidence>
<organism evidence="2 3">
    <name type="scientific">Hermanssonia centrifuga</name>
    <dbReference type="NCBI Taxonomy" id="98765"/>
    <lineage>
        <taxon>Eukaryota</taxon>
        <taxon>Fungi</taxon>
        <taxon>Dikarya</taxon>
        <taxon>Basidiomycota</taxon>
        <taxon>Agaricomycotina</taxon>
        <taxon>Agaricomycetes</taxon>
        <taxon>Polyporales</taxon>
        <taxon>Meruliaceae</taxon>
        <taxon>Hermanssonia</taxon>
    </lineage>
</organism>
<feature type="compositionally biased region" description="Basic and acidic residues" evidence="1">
    <location>
        <begin position="51"/>
        <end position="65"/>
    </location>
</feature>
<feature type="compositionally biased region" description="Acidic residues" evidence="1">
    <location>
        <begin position="259"/>
        <end position="269"/>
    </location>
</feature>
<dbReference type="EMBL" id="MLYV02000711">
    <property type="protein sequence ID" value="PSR79077.1"/>
    <property type="molecule type" value="Genomic_DNA"/>
</dbReference>
<sequence length="441" mass="49791">MAPKPRPAYKGTSGPVAERNTPVAERAEVPADVPMTIVGQETEENSGETKIGQEKGGKTQRKVDDNNIDYVNQPEAETEHKQAKKPAAKKSKKGKKTKKANVGIAVNVKAAKIDAGKVRKDEVKKDKRAAFLGYVRIDLFKQTPRIVFGEWNERGMSVKLVNSYQTGSIQRFDEKNMIMILVHAQCLIPTKYVRTLENEEGLPMLGDIFEDGCAPTVVKPCGGQHRSAALHIMQTRNTKRLAELGQEGKKIQADLKDLEDGDAMQEDEGASSSEVTQRTAEEEKARLDIRKEAQKKLERIQERLMVIKRDLRLGGLWLAAVYDIAKLTESDLHQMSWNESNFVYMETKNEWAFGYLRRVHSLWSTLQYQPKTTALIEQGLRKDLAEMEDSPTGKFEREVMTGAEQARAKGVATQNIFKLPFAREMIMRLLSYGPYFCQQKN</sequence>
<feature type="region of interest" description="Disordered" evidence="1">
    <location>
        <begin position="259"/>
        <end position="283"/>
    </location>
</feature>
<keyword evidence="3" id="KW-1185">Reference proteome</keyword>
<comment type="caution">
    <text evidence="2">The sequence shown here is derived from an EMBL/GenBank/DDBJ whole genome shotgun (WGS) entry which is preliminary data.</text>
</comment>